<comment type="caution">
    <text evidence="4">The sequence shown here is derived from an EMBL/GenBank/DDBJ whole genome shotgun (WGS) entry which is preliminary data.</text>
</comment>
<feature type="domain" description="Non-reducing end beta-L-arabinofuranosidase-like GH127 catalytic" evidence="1">
    <location>
        <begin position="10"/>
        <end position="428"/>
    </location>
</feature>
<keyword evidence="5" id="KW-1185">Reference proteome</keyword>
<evidence type="ECO:0000313" key="5">
    <source>
        <dbReference type="Proteomes" id="UP000032534"/>
    </source>
</evidence>
<gene>
    <name evidence="4" type="ORF">QD47_04560</name>
</gene>
<dbReference type="InterPro" id="IPR012878">
    <property type="entry name" value="Beta-AFase-like_GH127_cat"/>
</dbReference>
<evidence type="ECO:0008006" key="6">
    <source>
        <dbReference type="Google" id="ProtNLM"/>
    </source>
</evidence>
<accession>A0A0D7X5X7</accession>
<evidence type="ECO:0000259" key="2">
    <source>
        <dbReference type="Pfam" id="PF20736"/>
    </source>
</evidence>
<dbReference type="Proteomes" id="UP000032534">
    <property type="component" value="Unassembled WGS sequence"/>
</dbReference>
<dbReference type="InterPro" id="IPR049049">
    <property type="entry name" value="Beta-AFase-like_GH127_C"/>
</dbReference>
<dbReference type="Pfam" id="PF07944">
    <property type="entry name" value="Beta-AFase-like_GH127_cat"/>
    <property type="match status" value="1"/>
</dbReference>
<dbReference type="Pfam" id="PF20737">
    <property type="entry name" value="Glyco_hydro127C"/>
    <property type="match status" value="1"/>
</dbReference>
<dbReference type="PANTHER" id="PTHR43465:SF2">
    <property type="entry name" value="DUF1680 DOMAIN PROTEIN (AFU_ORTHOLOGUE AFUA_1G08910)"/>
    <property type="match status" value="1"/>
</dbReference>
<dbReference type="GO" id="GO:0005975">
    <property type="term" value="P:carbohydrate metabolic process"/>
    <property type="evidence" value="ECO:0007669"/>
    <property type="project" value="InterPro"/>
</dbReference>
<proteinExistence type="predicted"/>
<feature type="domain" description="Non-reducing end beta-L-arabinofuranosidase-like GH127 C-terminal" evidence="3">
    <location>
        <begin position="536"/>
        <end position="644"/>
    </location>
</feature>
<name>A0A0D7X5X7_9BACL</name>
<protein>
    <recommendedName>
        <fullName evidence="6">Glycoside hydrolase family 127 protein</fullName>
    </recommendedName>
</protein>
<dbReference type="RefSeq" id="WP_044645003.1">
    <property type="nucleotide sequence ID" value="NZ_JTHP01000005.1"/>
</dbReference>
<organism evidence="4 5">
    <name type="scientific">Paenibacillus terrae</name>
    <dbReference type="NCBI Taxonomy" id="159743"/>
    <lineage>
        <taxon>Bacteria</taxon>
        <taxon>Bacillati</taxon>
        <taxon>Bacillota</taxon>
        <taxon>Bacilli</taxon>
        <taxon>Bacillales</taxon>
        <taxon>Paenibacillaceae</taxon>
        <taxon>Paenibacillus</taxon>
    </lineage>
</organism>
<dbReference type="SUPFAM" id="SSF48208">
    <property type="entry name" value="Six-hairpin glycosidases"/>
    <property type="match status" value="1"/>
</dbReference>
<dbReference type="InterPro" id="IPR049174">
    <property type="entry name" value="Beta-AFase-like"/>
</dbReference>
<dbReference type="Pfam" id="PF20736">
    <property type="entry name" value="Glyco_hydro127M"/>
    <property type="match status" value="1"/>
</dbReference>
<dbReference type="InterPro" id="IPR008928">
    <property type="entry name" value="6-hairpin_glycosidase_sf"/>
</dbReference>
<dbReference type="AlphaFoldDB" id="A0A0D7X5X7"/>
<sequence>MKTAKPVKHVVIEDSFWKKYKQVVAEEVIPYQWKALNDELPDTEPSHAIENFKIAAGESSGEYYGTVFQDSDIAKWLETVAFSLRDHPNPALEERADEVIALLGRAQAEDGYLNTYYLLKEPNNRWTNLRDNHELYCAGHFIEAAVAYYETTGKTKFLHIMEKYVDLIQQIFGTEEGKRKGYPGHEEIELALIKLYDVTAKNQYLKLAEYFIEQRGQHPIYFEEERENRKQIQTEPTWNDDNNINFGLGFEYQQAHKPVREQTEAVGHAVRAVYLYIAMADLAAKTGDASLLKACETLWDDVTNRKMYITAGIGSSVNAEAFTCSHDLPNDSMYCETCASVGLAFWANRMLRLAPDRKYADVLERALYNGTISGMDLDGKRFFYVNPLEVNPFQKSRKDQEHVKTERQKWFFCACCPPNLARMIASVEDNMYTQTEDTLYTHLYIASKVNMVLSGQKVEITQTHHYPWDADLTFSIHVVEPTSFTWALRIPGWCKQAEVKVNGETISLHHLEKGYAEIQRTWNDGDVVTLHLAMPVERIRSNALVSMNQQQVALQRGPIVFCLEEVDNGENLAGLRLPKDSLITEEFSENLLGGIVKLTTEGYRVKGSPTLYSSEPPELVSQQITAIPYYAWCNRDKGEMRVWVYES</sequence>
<dbReference type="PATRIC" id="fig|159743.3.peg.981"/>
<evidence type="ECO:0000313" key="4">
    <source>
        <dbReference type="EMBL" id="KJD46786.1"/>
    </source>
</evidence>
<evidence type="ECO:0000259" key="3">
    <source>
        <dbReference type="Pfam" id="PF20737"/>
    </source>
</evidence>
<evidence type="ECO:0000259" key="1">
    <source>
        <dbReference type="Pfam" id="PF07944"/>
    </source>
</evidence>
<feature type="domain" description="Non-reducing end beta-L-arabinofuranosidase-like GH127 middle" evidence="2">
    <location>
        <begin position="438"/>
        <end position="534"/>
    </location>
</feature>
<dbReference type="InterPro" id="IPR049046">
    <property type="entry name" value="Beta-AFase-like_GH127_middle"/>
</dbReference>
<dbReference type="PANTHER" id="PTHR43465">
    <property type="entry name" value="DUF1680 DOMAIN PROTEIN (AFU_ORTHOLOGUE AFUA_1G08910)"/>
    <property type="match status" value="1"/>
</dbReference>
<dbReference type="EMBL" id="JTHP01000005">
    <property type="protein sequence ID" value="KJD46786.1"/>
    <property type="molecule type" value="Genomic_DNA"/>
</dbReference>
<dbReference type="OrthoDB" id="9757939at2"/>
<reference evidence="4 5" key="1">
    <citation type="submission" date="2014-11" db="EMBL/GenBank/DDBJ databases">
        <title>Draft Genome Sequences of Paenibacillus polymyxa NRRL B-30509 and Paenibacillus terrae NRRL B-30644, Strains from a Poultry Environment that Produce Tridecaptin A and Paenicidins.</title>
        <authorList>
            <person name="van Belkum M.J."/>
            <person name="Lohans C.T."/>
            <person name="Vederas J.C."/>
        </authorList>
    </citation>
    <scope>NUCLEOTIDE SEQUENCE [LARGE SCALE GENOMIC DNA]</scope>
    <source>
        <strain evidence="4 5">NRRL B-30644</strain>
    </source>
</reference>